<evidence type="ECO:0000256" key="1">
    <source>
        <dbReference type="SAM" id="MobiDB-lite"/>
    </source>
</evidence>
<dbReference type="EMBL" id="GDJX01022868">
    <property type="protein sequence ID" value="JAT45068.1"/>
    <property type="molecule type" value="Transcribed_RNA"/>
</dbReference>
<feature type="compositionally biased region" description="Basic and acidic residues" evidence="1">
    <location>
        <begin position="33"/>
        <end position="49"/>
    </location>
</feature>
<feature type="non-terminal residue" evidence="2">
    <location>
        <position position="1"/>
    </location>
</feature>
<accession>A0A1D1XRQ1</accession>
<feature type="non-terminal residue" evidence="2">
    <location>
        <position position="208"/>
    </location>
</feature>
<protein>
    <submittedName>
        <fullName evidence="2">LPS-assembly protein lptD</fullName>
    </submittedName>
</protein>
<gene>
    <name evidence="2" type="primary">lptD_3</name>
    <name evidence="2" type="ORF">g.66944</name>
</gene>
<reference evidence="2" key="1">
    <citation type="submission" date="2015-07" db="EMBL/GenBank/DDBJ databases">
        <title>Transcriptome Assembly of Anthurium amnicola.</title>
        <authorList>
            <person name="Suzuki J."/>
        </authorList>
    </citation>
    <scope>NUCLEOTIDE SEQUENCE</scope>
</reference>
<proteinExistence type="predicted"/>
<feature type="region of interest" description="Disordered" evidence="1">
    <location>
        <begin position="1"/>
        <end position="65"/>
    </location>
</feature>
<organism evidence="2">
    <name type="scientific">Anthurium amnicola</name>
    <dbReference type="NCBI Taxonomy" id="1678845"/>
    <lineage>
        <taxon>Eukaryota</taxon>
        <taxon>Viridiplantae</taxon>
        <taxon>Streptophyta</taxon>
        <taxon>Embryophyta</taxon>
        <taxon>Tracheophyta</taxon>
        <taxon>Spermatophyta</taxon>
        <taxon>Magnoliopsida</taxon>
        <taxon>Liliopsida</taxon>
        <taxon>Araceae</taxon>
        <taxon>Pothoideae</taxon>
        <taxon>Potheae</taxon>
        <taxon>Anthurium</taxon>
    </lineage>
</organism>
<evidence type="ECO:0000313" key="2">
    <source>
        <dbReference type="EMBL" id="JAT45068.1"/>
    </source>
</evidence>
<name>A0A1D1XRQ1_9ARAE</name>
<sequence>ANRHYHSLAAASAPPGRGCRGTSARPLRQAGLPHDDRPGSPQLPHHEGVPGHPRPQQRQRPGRGVEPVVRGDVVLEQHGHPAELHPTPVAAATSSSLLLLHLRVGPVRLRQRVRVLLDDRVEPRVERPDGALVVLHRLPRREGAVGEGRTEVVDGGLLELEPVAWWCHTHHRQQHHHHRRPRRYQRRRRAHLGLAGRWAAGKKTSSSS</sequence>
<dbReference type="AlphaFoldDB" id="A0A1D1XRQ1"/>